<comment type="similarity">
    <text evidence="2">Belongs to the TRAFAC class myosin-kinesin ATPase superfamily. Kinesin family.</text>
</comment>
<sequence length="76" mass="8511">MASKKKQSEGIALLSNVEMEDELTMSPEPEVVVRTRPAHSEGREGDETTKKVSLDTSCIADRKFTFDLVFDSNSYQ</sequence>
<comment type="caution">
    <text evidence="2">Lacks conserved residue(s) required for the propagation of feature annotation.</text>
</comment>
<evidence type="ECO:0000313" key="6">
    <source>
        <dbReference type="Proteomes" id="UP001293593"/>
    </source>
</evidence>
<dbReference type="GO" id="GO:0005524">
    <property type="term" value="F:ATP binding"/>
    <property type="evidence" value="ECO:0007669"/>
    <property type="project" value="InterPro"/>
</dbReference>
<accession>A0AAE1IRB2</accession>
<keyword evidence="1" id="KW-0505">Motor protein</keyword>
<dbReference type="GO" id="GO:0008017">
    <property type="term" value="F:microtubule binding"/>
    <property type="evidence" value="ECO:0007669"/>
    <property type="project" value="InterPro"/>
</dbReference>
<evidence type="ECO:0000256" key="2">
    <source>
        <dbReference type="PROSITE-ProRule" id="PRU00283"/>
    </source>
</evidence>
<dbReference type="EMBL" id="JAWXYG010000014">
    <property type="protein sequence ID" value="KAK4254069.1"/>
    <property type="molecule type" value="Genomic_DNA"/>
</dbReference>
<protein>
    <recommendedName>
        <fullName evidence="4">Kinesin motor domain-containing protein</fullName>
    </recommendedName>
</protein>
<dbReference type="PROSITE" id="PS50067">
    <property type="entry name" value="KINESIN_MOTOR_2"/>
    <property type="match status" value="1"/>
</dbReference>
<dbReference type="AlphaFoldDB" id="A0AAE1IRB2"/>
<proteinExistence type="inferred from homology"/>
<feature type="compositionally biased region" description="Basic and acidic residues" evidence="3">
    <location>
        <begin position="38"/>
        <end position="51"/>
    </location>
</feature>
<dbReference type="GO" id="GO:0003777">
    <property type="term" value="F:microtubule motor activity"/>
    <property type="evidence" value="ECO:0007669"/>
    <property type="project" value="InterPro"/>
</dbReference>
<evidence type="ECO:0000313" key="5">
    <source>
        <dbReference type="EMBL" id="KAK4254069.1"/>
    </source>
</evidence>
<reference evidence="5" key="1">
    <citation type="submission" date="2023-10" db="EMBL/GenBank/DDBJ databases">
        <title>Chromosome-level genome of the transformable northern wattle, Acacia crassicarpa.</title>
        <authorList>
            <person name="Massaro I."/>
            <person name="Sinha N.R."/>
            <person name="Poethig S."/>
            <person name="Leichty A.R."/>
        </authorList>
    </citation>
    <scope>NUCLEOTIDE SEQUENCE</scope>
    <source>
        <strain evidence="5">Acra3RX</strain>
        <tissue evidence="5">Leaf</tissue>
    </source>
</reference>
<evidence type="ECO:0000256" key="1">
    <source>
        <dbReference type="ARBA" id="ARBA00023175"/>
    </source>
</evidence>
<keyword evidence="6" id="KW-1185">Reference proteome</keyword>
<comment type="caution">
    <text evidence="5">The sequence shown here is derived from an EMBL/GenBank/DDBJ whole genome shotgun (WGS) entry which is preliminary data.</text>
</comment>
<feature type="region of interest" description="Disordered" evidence="3">
    <location>
        <begin position="1"/>
        <end position="51"/>
    </location>
</feature>
<name>A0AAE1IRB2_9FABA</name>
<evidence type="ECO:0000256" key="3">
    <source>
        <dbReference type="SAM" id="MobiDB-lite"/>
    </source>
</evidence>
<organism evidence="5 6">
    <name type="scientific">Acacia crassicarpa</name>
    <name type="common">northern wattle</name>
    <dbReference type="NCBI Taxonomy" id="499986"/>
    <lineage>
        <taxon>Eukaryota</taxon>
        <taxon>Viridiplantae</taxon>
        <taxon>Streptophyta</taxon>
        <taxon>Embryophyta</taxon>
        <taxon>Tracheophyta</taxon>
        <taxon>Spermatophyta</taxon>
        <taxon>Magnoliopsida</taxon>
        <taxon>eudicotyledons</taxon>
        <taxon>Gunneridae</taxon>
        <taxon>Pentapetalae</taxon>
        <taxon>rosids</taxon>
        <taxon>fabids</taxon>
        <taxon>Fabales</taxon>
        <taxon>Fabaceae</taxon>
        <taxon>Caesalpinioideae</taxon>
        <taxon>mimosoid clade</taxon>
        <taxon>Acacieae</taxon>
        <taxon>Acacia</taxon>
    </lineage>
</organism>
<feature type="domain" description="Kinesin motor" evidence="4">
    <location>
        <begin position="28"/>
        <end position="76"/>
    </location>
</feature>
<gene>
    <name evidence="5" type="ORF">QN277_009500</name>
</gene>
<dbReference type="Proteomes" id="UP001293593">
    <property type="component" value="Unassembled WGS sequence"/>
</dbReference>
<dbReference type="GO" id="GO:0007018">
    <property type="term" value="P:microtubule-based movement"/>
    <property type="evidence" value="ECO:0007669"/>
    <property type="project" value="InterPro"/>
</dbReference>
<evidence type="ECO:0000259" key="4">
    <source>
        <dbReference type="PROSITE" id="PS50067"/>
    </source>
</evidence>
<dbReference type="InterPro" id="IPR001752">
    <property type="entry name" value="Kinesin_motor_dom"/>
</dbReference>